<dbReference type="EMBL" id="BKCJ010010110">
    <property type="protein sequence ID" value="GEU90104.1"/>
    <property type="molecule type" value="Genomic_DNA"/>
</dbReference>
<feature type="region of interest" description="Disordered" evidence="1">
    <location>
        <begin position="75"/>
        <end position="95"/>
    </location>
</feature>
<gene>
    <name evidence="2" type="ORF">Tci_062082</name>
</gene>
<dbReference type="AlphaFoldDB" id="A0A6L2NZT3"/>
<evidence type="ECO:0000313" key="2">
    <source>
        <dbReference type="EMBL" id="GEU90104.1"/>
    </source>
</evidence>
<name>A0A6L2NZT3_TANCI</name>
<reference evidence="2" key="1">
    <citation type="journal article" date="2019" name="Sci. Rep.">
        <title>Draft genome of Tanacetum cinerariifolium, the natural source of mosquito coil.</title>
        <authorList>
            <person name="Yamashiro T."/>
            <person name="Shiraishi A."/>
            <person name="Satake H."/>
            <person name="Nakayama K."/>
        </authorList>
    </citation>
    <scope>NUCLEOTIDE SEQUENCE</scope>
</reference>
<protein>
    <submittedName>
        <fullName evidence="2">Uncharacterized protein</fullName>
    </submittedName>
</protein>
<evidence type="ECO:0000256" key="1">
    <source>
        <dbReference type="SAM" id="MobiDB-lite"/>
    </source>
</evidence>
<sequence length="95" mass="10407">MPKGVLQIVSLTISTFRICRRIVGVCARPFSWGHIVGGKAPVQNSSYLIMMRGNTTLHIAARKLCVQEKVVNGSPTVKTNSNPLETQTTPWDEAV</sequence>
<proteinExistence type="predicted"/>
<comment type="caution">
    <text evidence="2">The sequence shown here is derived from an EMBL/GenBank/DDBJ whole genome shotgun (WGS) entry which is preliminary data.</text>
</comment>
<accession>A0A6L2NZT3</accession>
<organism evidence="2">
    <name type="scientific">Tanacetum cinerariifolium</name>
    <name type="common">Dalmatian daisy</name>
    <name type="synonym">Chrysanthemum cinerariifolium</name>
    <dbReference type="NCBI Taxonomy" id="118510"/>
    <lineage>
        <taxon>Eukaryota</taxon>
        <taxon>Viridiplantae</taxon>
        <taxon>Streptophyta</taxon>
        <taxon>Embryophyta</taxon>
        <taxon>Tracheophyta</taxon>
        <taxon>Spermatophyta</taxon>
        <taxon>Magnoliopsida</taxon>
        <taxon>eudicotyledons</taxon>
        <taxon>Gunneridae</taxon>
        <taxon>Pentapetalae</taxon>
        <taxon>asterids</taxon>
        <taxon>campanulids</taxon>
        <taxon>Asterales</taxon>
        <taxon>Asteraceae</taxon>
        <taxon>Asteroideae</taxon>
        <taxon>Anthemideae</taxon>
        <taxon>Anthemidinae</taxon>
        <taxon>Tanacetum</taxon>
    </lineage>
</organism>